<evidence type="ECO:0000313" key="2">
    <source>
        <dbReference type="Proteomes" id="UP000199064"/>
    </source>
</evidence>
<dbReference type="EMBL" id="FNSL01000001">
    <property type="protein sequence ID" value="SEB78961.1"/>
    <property type="molecule type" value="Genomic_DNA"/>
</dbReference>
<protein>
    <submittedName>
        <fullName evidence="1">Uncharacterized protein</fullName>
    </submittedName>
</protein>
<dbReference type="AlphaFoldDB" id="A0A1H4M7B1"/>
<sequence length="194" mass="21824">MVRAALANLDFRLVRNRSAMQSSGKSGRIPAGVPPGRCRNDTVKLLACSSDTDGFCSNRQHRERKTELNYPGRYGYRRRFKQAFGVAYEQVSRKPTQVIWRTIQGFRVRFGAVAGQHTYLAMAAHKPLDAIALCGRFQTGASVAHPSSRSGDRTGPQHQMQFAKWWPKWLTRCLPGSLGERDFQFPEPVPSGRD</sequence>
<proteinExistence type="predicted"/>
<gene>
    <name evidence="1" type="ORF">SAMN05216452_3184</name>
</gene>
<dbReference type="RefSeq" id="WP_143038444.1">
    <property type="nucleotide sequence ID" value="NZ_FNSL01000001.1"/>
</dbReference>
<evidence type="ECO:0000313" key="1">
    <source>
        <dbReference type="EMBL" id="SEB78961.1"/>
    </source>
</evidence>
<reference evidence="2" key="1">
    <citation type="submission" date="2016-10" db="EMBL/GenBank/DDBJ databases">
        <authorList>
            <person name="Varghese N."/>
            <person name="Submissions S."/>
        </authorList>
    </citation>
    <scope>NUCLEOTIDE SEQUENCE [LARGE SCALE GENOMIC DNA]</scope>
    <source>
        <strain evidence="2">ES.061</strain>
    </source>
</reference>
<accession>A0A1H4M7B1</accession>
<name>A0A1H4M7B1_9HYPH</name>
<organism evidence="1 2">
    <name type="scientific">Nitratireductor aquibiodomus</name>
    <dbReference type="NCBI Taxonomy" id="204799"/>
    <lineage>
        <taxon>Bacteria</taxon>
        <taxon>Pseudomonadati</taxon>
        <taxon>Pseudomonadota</taxon>
        <taxon>Alphaproteobacteria</taxon>
        <taxon>Hyphomicrobiales</taxon>
        <taxon>Phyllobacteriaceae</taxon>
        <taxon>Nitratireductor</taxon>
    </lineage>
</organism>
<dbReference type="Proteomes" id="UP000199064">
    <property type="component" value="Unassembled WGS sequence"/>
</dbReference>
<keyword evidence="2" id="KW-1185">Reference proteome</keyword>